<dbReference type="InParanoid" id="A0A251V4W8"/>
<dbReference type="AlphaFoldDB" id="A0A251V4W8"/>
<reference evidence="3" key="2">
    <citation type="submission" date="2017-02" db="EMBL/GenBank/DDBJ databases">
        <title>Sunflower complete genome.</title>
        <authorList>
            <person name="Langlade N."/>
            <person name="Munos S."/>
        </authorList>
    </citation>
    <scope>NUCLEOTIDE SEQUENCE [LARGE SCALE GENOMIC DNA]</scope>
    <source>
        <tissue evidence="3">Leaves</tissue>
    </source>
</reference>
<dbReference type="EMBL" id="CM007892">
    <property type="protein sequence ID" value="OTG30136.1"/>
    <property type="molecule type" value="Genomic_DNA"/>
</dbReference>
<feature type="region of interest" description="Disordered" evidence="1">
    <location>
        <begin position="1"/>
        <end position="24"/>
    </location>
</feature>
<evidence type="ECO:0000256" key="1">
    <source>
        <dbReference type="SAM" id="MobiDB-lite"/>
    </source>
</evidence>
<evidence type="ECO:0000313" key="2">
    <source>
        <dbReference type="EMBL" id="KAF5798925.1"/>
    </source>
</evidence>
<keyword evidence="4" id="KW-1185">Reference proteome</keyword>
<evidence type="ECO:0000313" key="3">
    <source>
        <dbReference type="EMBL" id="OTG30136.1"/>
    </source>
</evidence>
<reference evidence="2" key="3">
    <citation type="submission" date="2020-06" db="EMBL/GenBank/DDBJ databases">
        <title>Helianthus annuus Genome sequencing and assembly Release 2.</title>
        <authorList>
            <person name="Gouzy J."/>
            <person name="Langlade N."/>
            <person name="Munos S."/>
        </authorList>
    </citation>
    <scope>NUCLEOTIDE SEQUENCE</scope>
    <source>
        <tissue evidence="2">Leaves</tissue>
    </source>
</reference>
<evidence type="ECO:0000313" key="4">
    <source>
        <dbReference type="Proteomes" id="UP000215914"/>
    </source>
</evidence>
<proteinExistence type="predicted"/>
<dbReference type="Gramene" id="mRNA:HanXRQr2_Chr07g0298711">
    <property type="protein sequence ID" value="CDS:HanXRQr2_Chr07g0298711.1"/>
    <property type="gene ID" value="HanXRQr2_Chr07g0298711"/>
</dbReference>
<accession>A0A251V4W8</accession>
<reference evidence="2 4" key="1">
    <citation type="journal article" date="2017" name="Nature">
        <title>The sunflower genome provides insights into oil metabolism, flowering and Asterid evolution.</title>
        <authorList>
            <person name="Badouin H."/>
            <person name="Gouzy J."/>
            <person name="Grassa C.J."/>
            <person name="Murat F."/>
            <person name="Staton S.E."/>
            <person name="Cottret L."/>
            <person name="Lelandais-Briere C."/>
            <person name="Owens G.L."/>
            <person name="Carrere S."/>
            <person name="Mayjonade B."/>
            <person name="Legrand L."/>
            <person name="Gill N."/>
            <person name="Kane N.C."/>
            <person name="Bowers J.E."/>
            <person name="Hubner S."/>
            <person name="Bellec A."/>
            <person name="Berard A."/>
            <person name="Berges H."/>
            <person name="Blanchet N."/>
            <person name="Boniface M.C."/>
            <person name="Brunel D."/>
            <person name="Catrice O."/>
            <person name="Chaidir N."/>
            <person name="Claudel C."/>
            <person name="Donnadieu C."/>
            <person name="Faraut T."/>
            <person name="Fievet G."/>
            <person name="Helmstetter N."/>
            <person name="King M."/>
            <person name="Knapp S.J."/>
            <person name="Lai Z."/>
            <person name="Le Paslier M.C."/>
            <person name="Lippi Y."/>
            <person name="Lorenzon L."/>
            <person name="Mandel J.R."/>
            <person name="Marage G."/>
            <person name="Marchand G."/>
            <person name="Marquand E."/>
            <person name="Bret-Mestries E."/>
            <person name="Morien E."/>
            <person name="Nambeesan S."/>
            <person name="Nguyen T."/>
            <person name="Pegot-Espagnet P."/>
            <person name="Pouilly N."/>
            <person name="Raftis F."/>
            <person name="Sallet E."/>
            <person name="Schiex T."/>
            <person name="Thomas J."/>
            <person name="Vandecasteele C."/>
            <person name="Vares D."/>
            <person name="Vear F."/>
            <person name="Vautrin S."/>
            <person name="Crespi M."/>
            <person name="Mangin B."/>
            <person name="Burke J.M."/>
            <person name="Salse J."/>
            <person name="Munos S."/>
            <person name="Vincourt P."/>
            <person name="Rieseberg L.H."/>
            <person name="Langlade N.B."/>
        </authorList>
    </citation>
    <scope>NUCLEOTIDE SEQUENCE [LARGE SCALE GENOMIC DNA]</scope>
    <source>
        <strain evidence="4">cv. SF193</strain>
        <tissue evidence="2">Leaves</tissue>
    </source>
</reference>
<dbReference type="Proteomes" id="UP000215914">
    <property type="component" value="Chromosome 3"/>
</dbReference>
<gene>
    <name evidence="3" type="ORF">HannXRQ_Chr03g0061111</name>
    <name evidence="2" type="ORF">HanXRQr2_Chr07g0298711</name>
</gene>
<protein>
    <submittedName>
        <fullName evidence="3">Uncharacterized protein</fullName>
    </submittedName>
</protein>
<organism evidence="3 4">
    <name type="scientific">Helianthus annuus</name>
    <name type="common">Common sunflower</name>
    <dbReference type="NCBI Taxonomy" id="4232"/>
    <lineage>
        <taxon>Eukaryota</taxon>
        <taxon>Viridiplantae</taxon>
        <taxon>Streptophyta</taxon>
        <taxon>Embryophyta</taxon>
        <taxon>Tracheophyta</taxon>
        <taxon>Spermatophyta</taxon>
        <taxon>Magnoliopsida</taxon>
        <taxon>eudicotyledons</taxon>
        <taxon>Gunneridae</taxon>
        <taxon>Pentapetalae</taxon>
        <taxon>asterids</taxon>
        <taxon>campanulids</taxon>
        <taxon>Asterales</taxon>
        <taxon>Asteraceae</taxon>
        <taxon>Asteroideae</taxon>
        <taxon>Heliantheae alliance</taxon>
        <taxon>Heliantheae</taxon>
        <taxon>Helianthus</taxon>
    </lineage>
</organism>
<sequence length="51" mass="6631">MEREERETGREREIERERERERRWRRRDDGMRNPKLQNRSDLEEFLIRNLC</sequence>
<name>A0A251V4W8_HELAN</name>
<dbReference type="EMBL" id="MNCJ02000322">
    <property type="protein sequence ID" value="KAF5798925.1"/>
    <property type="molecule type" value="Genomic_DNA"/>
</dbReference>